<evidence type="ECO:0000256" key="7">
    <source>
        <dbReference type="SAM" id="Phobius"/>
    </source>
</evidence>
<gene>
    <name evidence="8" type="ORF">HNY73_020876</name>
</gene>
<dbReference type="Pfam" id="PF08395">
    <property type="entry name" value="7tm_7"/>
    <property type="match status" value="1"/>
</dbReference>
<feature type="transmembrane region" description="Helical" evidence="7">
    <location>
        <begin position="221"/>
        <end position="239"/>
    </location>
</feature>
<keyword evidence="5 7" id="KW-0472">Membrane</keyword>
<feature type="transmembrane region" description="Helical" evidence="7">
    <location>
        <begin position="301"/>
        <end position="319"/>
    </location>
</feature>
<keyword evidence="2" id="KW-1003">Cell membrane</keyword>
<evidence type="ECO:0000256" key="5">
    <source>
        <dbReference type="ARBA" id="ARBA00023136"/>
    </source>
</evidence>
<evidence type="ECO:0000256" key="1">
    <source>
        <dbReference type="ARBA" id="ARBA00004651"/>
    </source>
</evidence>
<evidence type="ECO:0000313" key="9">
    <source>
        <dbReference type="Proteomes" id="UP000807504"/>
    </source>
</evidence>
<keyword evidence="9" id="KW-1185">Reference proteome</keyword>
<comment type="subcellular location">
    <subcellularLocation>
        <location evidence="1">Cell membrane</location>
        <topology evidence="1">Multi-pass membrane protein</topology>
    </subcellularLocation>
</comment>
<evidence type="ECO:0000256" key="4">
    <source>
        <dbReference type="ARBA" id="ARBA00022989"/>
    </source>
</evidence>
<keyword evidence="4 7" id="KW-1133">Transmembrane helix</keyword>
<evidence type="ECO:0000256" key="6">
    <source>
        <dbReference type="ARBA" id="ARBA00023170"/>
    </source>
</evidence>
<keyword evidence="3 7" id="KW-0812">Transmembrane</keyword>
<dbReference type="InterPro" id="IPR013604">
    <property type="entry name" value="7TM_chemorcpt"/>
</dbReference>
<dbReference type="GO" id="GO:0005886">
    <property type="term" value="C:plasma membrane"/>
    <property type="evidence" value="ECO:0007669"/>
    <property type="project" value="UniProtKB-SubCell"/>
</dbReference>
<dbReference type="PANTHER" id="PTHR21421:SF29">
    <property type="entry name" value="GUSTATORY RECEPTOR 5A FOR TREHALOSE-RELATED"/>
    <property type="match status" value="1"/>
</dbReference>
<protein>
    <recommendedName>
        <fullName evidence="10">Gustatory receptor</fullName>
    </recommendedName>
</protein>
<feature type="transmembrane region" description="Helical" evidence="7">
    <location>
        <begin position="6"/>
        <end position="28"/>
    </location>
</feature>
<evidence type="ECO:0000256" key="3">
    <source>
        <dbReference type="ARBA" id="ARBA00022692"/>
    </source>
</evidence>
<proteinExistence type="predicted"/>
<sequence>MTSTSATGQLVFYACIFGGFMINVVAFLKSKDINMYLHNISKLSYALCPNVPVGNKLVKWHMRIHMLGLLIVSAFMSFYFFYQEWKNLSEAFTLPFVFLNSFRDLSIRFIFSCIILSFTFSANISGTMLMLCENTYMTLSNIIKSYRKRLLNKFKSENYMKEPMTIDIKMLNMITKQVEQADNTLNMCTLLLYGMFICMFYITISIALSEEESLKTKVVKWYISWNFLIAIYLFSRLTLSGCRVQEESRKLRDVGIECSRRIVNSPADESTLMTFSLLLASIEDSNSNVTVGGMFVIEKSLFLTVAGTIVTYGVLLFQTNE</sequence>
<organism evidence="8 9">
    <name type="scientific">Argiope bruennichi</name>
    <name type="common">Wasp spider</name>
    <name type="synonym">Aranea bruennichi</name>
    <dbReference type="NCBI Taxonomy" id="94029"/>
    <lineage>
        <taxon>Eukaryota</taxon>
        <taxon>Metazoa</taxon>
        <taxon>Ecdysozoa</taxon>
        <taxon>Arthropoda</taxon>
        <taxon>Chelicerata</taxon>
        <taxon>Arachnida</taxon>
        <taxon>Araneae</taxon>
        <taxon>Araneomorphae</taxon>
        <taxon>Entelegynae</taxon>
        <taxon>Araneoidea</taxon>
        <taxon>Araneidae</taxon>
        <taxon>Argiope</taxon>
    </lineage>
</organism>
<dbReference type="AlphaFoldDB" id="A0A8T0EC45"/>
<evidence type="ECO:0000313" key="8">
    <source>
        <dbReference type="EMBL" id="KAF8768011.1"/>
    </source>
</evidence>
<feature type="transmembrane region" description="Helical" evidence="7">
    <location>
        <begin position="64"/>
        <end position="82"/>
    </location>
</feature>
<keyword evidence="6" id="KW-0675">Receptor</keyword>
<feature type="transmembrane region" description="Helical" evidence="7">
    <location>
        <begin position="109"/>
        <end position="132"/>
    </location>
</feature>
<evidence type="ECO:0008006" key="10">
    <source>
        <dbReference type="Google" id="ProtNLM"/>
    </source>
</evidence>
<reference evidence="8" key="2">
    <citation type="submission" date="2020-06" db="EMBL/GenBank/DDBJ databases">
        <authorList>
            <person name="Sheffer M."/>
        </authorList>
    </citation>
    <scope>NUCLEOTIDE SEQUENCE</scope>
</reference>
<dbReference type="Proteomes" id="UP000807504">
    <property type="component" value="Unassembled WGS sequence"/>
</dbReference>
<reference evidence="8" key="1">
    <citation type="journal article" date="2020" name="bioRxiv">
        <title>Chromosome-level reference genome of the European wasp spider Argiope bruennichi: a resource for studies on range expansion and evolutionary adaptation.</title>
        <authorList>
            <person name="Sheffer M.M."/>
            <person name="Hoppe A."/>
            <person name="Krehenwinkel H."/>
            <person name="Uhl G."/>
            <person name="Kuss A.W."/>
            <person name="Jensen L."/>
            <person name="Jensen C."/>
            <person name="Gillespie R.G."/>
            <person name="Hoff K.J."/>
            <person name="Prost S."/>
        </authorList>
    </citation>
    <scope>NUCLEOTIDE SEQUENCE</scope>
</reference>
<dbReference type="GO" id="GO:0050909">
    <property type="term" value="P:sensory perception of taste"/>
    <property type="evidence" value="ECO:0007669"/>
    <property type="project" value="InterPro"/>
</dbReference>
<feature type="transmembrane region" description="Helical" evidence="7">
    <location>
        <begin position="190"/>
        <end position="209"/>
    </location>
</feature>
<dbReference type="GO" id="GO:0051606">
    <property type="term" value="P:detection of stimulus"/>
    <property type="evidence" value="ECO:0007669"/>
    <property type="project" value="UniProtKB-ARBA"/>
</dbReference>
<dbReference type="GO" id="GO:0038023">
    <property type="term" value="F:signaling receptor activity"/>
    <property type="evidence" value="ECO:0007669"/>
    <property type="project" value="UniProtKB-ARBA"/>
</dbReference>
<accession>A0A8T0EC45</accession>
<name>A0A8T0EC45_ARGBR</name>
<evidence type="ECO:0000256" key="2">
    <source>
        <dbReference type="ARBA" id="ARBA00022475"/>
    </source>
</evidence>
<dbReference type="EMBL" id="JABXBU010002230">
    <property type="protein sequence ID" value="KAF8768011.1"/>
    <property type="molecule type" value="Genomic_DNA"/>
</dbReference>
<comment type="caution">
    <text evidence="8">The sequence shown here is derived from an EMBL/GenBank/DDBJ whole genome shotgun (WGS) entry which is preliminary data.</text>
</comment>
<dbReference type="PANTHER" id="PTHR21421">
    <property type="entry name" value="GUSTATORY RECEPTOR"/>
    <property type="match status" value="1"/>
</dbReference>